<proteinExistence type="predicted"/>
<reference evidence="2" key="1">
    <citation type="submission" date="2021-01" db="EMBL/GenBank/DDBJ databases">
        <authorList>
            <person name="Corre E."/>
            <person name="Pelletier E."/>
            <person name="Niang G."/>
            <person name="Scheremetjew M."/>
            <person name="Finn R."/>
            <person name="Kale V."/>
            <person name="Holt S."/>
            <person name="Cochrane G."/>
            <person name="Meng A."/>
            <person name="Brown T."/>
            <person name="Cohen L."/>
        </authorList>
    </citation>
    <scope>NUCLEOTIDE SEQUENCE</scope>
    <source>
        <strain evidence="2">CCMP1594</strain>
    </source>
</reference>
<evidence type="ECO:0000313" key="2">
    <source>
        <dbReference type="EMBL" id="CAE0814920.1"/>
    </source>
</evidence>
<sequence length="439" mass="48375">MMAGAGTCEQGVIRSQRNMCRSERDLWIAGRKSCAQPVEDWILGPSWCFLSWHFAQCTWHSAVYLPRALLYHPVFSFFSALRSVPMEHPKGYPPTAIGCPPTAVGHRPPTAGYSPHMTECLVTHFPISPPFFGIQGRPRAHNTLCTPHRADCTLHARCALSTCHNPHLWHSARCTLRYPPAPTTRCTVHRALCPLYTVRIGLHTALHTAHAGRTAQPAPCASARRIRRTVQAFLGFCGGHVVSQLCSGAEQQIFIFSHAEGAPHQCPWAVEGFTEVALGGRGTGPGPWTQSHPHSPTLVVQWSPRKLNRKASETPQRFTPTNASRHDQRGVAPPPPPLLPAWRPIVGWWSQWSGSGRAGYQKPNTLVSIIVCQHEGRAANTRRSEHLKARPKKVESTEAVEVMVIVQALGDLFGAQALPLMSEVRLLLIESVFSSARVV</sequence>
<dbReference type="AlphaFoldDB" id="A0A7S4D3X5"/>
<dbReference type="EMBL" id="HBJA01074267">
    <property type="protein sequence ID" value="CAE0814920.1"/>
    <property type="molecule type" value="Transcribed_RNA"/>
</dbReference>
<accession>A0A7S4D3X5</accession>
<organism evidence="2">
    <name type="scientific">Eutreptiella gymnastica</name>
    <dbReference type="NCBI Taxonomy" id="73025"/>
    <lineage>
        <taxon>Eukaryota</taxon>
        <taxon>Discoba</taxon>
        <taxon>Euglenozoa</taxon>
        <taxon>Euglenida</taxon>
        <taxon>Spirocuta</taxon>
        <taxon>Euglenophyceae</taxon>
        <taxon>Eutreptiales</taxon>
        <taxon>Eutreptiaceae</taxon>
        <taxon>Eutreptiella</taxon>
    </lineage>
</organism>
<feature type="compositionally biased region" description="Polar residues" evidence="1">
    <location>
        <begin position="313"/>
        <end position="323"/>
    </location>
</feature>
<feature type="region of interest" description="Disordered" evidence="1">
    <location>
        <begin position="308"/>
        <end position="332"/>
    </location>
</feature>
<evidence type="ECO:0000256" key="1">
    <source>
        <dbReference type="SAM" id="MobiDB-lite"/>
    </source>
</evidence>
<name>A0A7S4D3X5_9EUGL</name>
<protein>
    <submittedName>
        <fullName evidence="2">Uncharacterized protein</fullName>
    </submittedName>
</protein>
<gene>
    <name evidence="2" type="ORF">EGYM00163_LOCUS26076</name>
</gene>